<dbReference type="Gene3D" id="3.40.50.300">
    <property type="entry name" value="P-loop containing nucleotide triphosphate hydrolases"/>
    <property type="match status" value="1"/>
</dbReference>
<dbReference type="Pfam" id="PF13401">
    <property type="entry name" value="AAA_22"/>
    <property type="match status" value="1"/>
</dbReference>
<dbReference type="PANTHER" id="PTHR47691">
    <property type="entry name" value="REGULATOR-RELATED"/>
    <property type="match status" value="1"/>
</dbReference>
<keyword evidence="2 3" id="KW-0238">DNA-binding</keyword>
<gene>
    <name evidence="6" type="ORF">AGRA3207_001682</name>
</gene>
<dbReference type="SUPFAM" id="SSF46894">
    <property type="entry name" value="C-terminal effector domain of the bipartite response regulators"/>
    <property type="match status" value="1"/>
</dbReference>
<comment type="similarity">
    <text evidence="1">Belongs to the AfsR/DnrI/RedD regulatory family.</text>
</comment>
<accession>A0ABX8QSD8</accession>
<dbReference type="Gene3D" id="1.10.10.10">
    <property type="entry name" value="Winged helix-like DNA-binding domain superfamily/Winged helix DNA-binding domain"/>
    <property type="match status" value="1"/>
</dbReference>
<dbReference type="PRINTS" id="PR00364">
    <property type="entry name" value="DISEASERSIST"/>
</dbReference>
<evidence type="ECO:0000256" key="2">
    <source>
        <dbReference type="ARBA" id="ARBA00023125"/>
    </source>
</evidence>
<dbReference type="InterPro" id="IPR005158">
    <property type="entry name" value="BTAD"/>
</dbReference>
<dbReference type="InterPro" id="IPR036388">
    <property type="entry name" value="WH-like_DNA-bd_sf"/>
</dbReference>
<evidence type="ECO:0000259" key="5">
    <source>
        <dbReference type="PROSITE" id="PS51755"/>
    </source>
</evidence>
<name>A0ABX8QSD8_9ACTN</name>
<feature type="domain" description="OmpR/PhoB-type" evidence="5">
    <location>
        <begin position="1"/>
        <end position="88"/>
    </location>
</feature>
<dbReference type="SUPFAM" id="SSF48452">
    <property type="entry name" value="TPR-like"/>
    <property type="match status" value="2"/>
</dbReference>
<dbReference type="InterPro" id="IPR016032">
    <property type="entry name" value="Sig_transdc_resp-reg_C-effctor"/>
</dbReference>
<dbReference type="PROSITE" id="PS51755">
    <property type="entry name" value="OMPR_PHOB"/>
    <property type="match status" value="1"/>
</dbReference>
<dbReference type="Gene3D" id="1.25.40.10">
    <property type="entry name" value="Tetratricopeptide repeat domain"/>
    <property type="match status" value="2"/>
</dbReference>
<dbReference type="RefSeq" id="WP_231334007.1">
    <property type="nucleotide sequence ID" value="NZ_CP059572.1"/>
</dbReference>
<evidence type="ECO:0000313" key="7">
    <source>
        <dbReference type="Proteomes" id="UP001049518"/>
    </source>
</evidence>
<dbReference type="InterPro" id="IPR001867">
    <property type="entry name" value="OmpR/PhoB-type_DNA-bd"/>
</dbReference>
<dbReference type="InterPro" id="IPR058852">
    <property type="entry name" value="HTH_77"/>
</dbReference>
<dbReference type="SMART" id="SM01043">
    <property type="entry name" value="BTAD"/>
    <property type="match status" value="1"/>
</dbReference>
<dbReference type="InterPro" id="IPR049945">
    <property type="entry name" value="AAA_22"/>
</dbReference>
<evidence type="ECO:0000256" key="3">
    <source>
        <dbReference type="PROSITE-ProRule" id="PRU01091"/>
    </source>
</evidence>
<dbReference type="PANTHER" id="PTHR47691:SF3">
    <property type="entry name" value="HTH-TYPE TRANSCRIPTIONAL REGULATOR RV0890C-RELATED"/>
    <property type="match status" value="1"/>
</dbReference>
<feature type="coiled-coil region" evidence="4">
    <location>
        <begin position="881"/>
        <end position="908"/>
    </location>
</feature>
<dbReference type="SMART" id="SM00862">
    <property type="entry name" value="Trans_reg_C"/>
    <property type="match status" value="1"/>
</dbReference>
<dbReference type="EMBL" id="CP059572">
    <property type="protein sequence ID" value="QXJ20889.1"/>
    <property type="molecule type" value="Genomic_DNA"/>
</dbReference>
<dbReference type="Pfam" id="PF00486">
    <property type="entry name" value="Trans_reg_C"/>
    <property type="match status" value="1"/>
</dbReference>
<dbReference type="Pfam" id="PF25872">
    <property type="entry name" value="HTH_77"/>
    <property type="match status" value="1"/>
</dbReference>
<dbReference type="SUPFAM" id="SSF52540">
    <property type="entry name" value="P-loop containing nucleoside triphosphate hydrolases"/>
    <property type="match status" value="1"/>
</dbReference>
<organism evidence="6 7">
    <name type="scientific">Actinomadura graeca</name>
    <dbReference type="NCBI Taxonomy" id="2750812"/>
    <lineage>
        <taxon>Bacteria</taxon>
        <taxon>Bacillati</taxon>
        <taxon>Actinomycetota</taxon>
        <taxon>Actinomycetes</taxon>
        <taxon>Streptosporangiales</taxon>
        <taxon>Thermomonosporaceae</taxon>
        <taxon>Actinomadura</taxon>
    </lineage>
</organism>
<feature type="DNA-binding region" description="OmpR/PhoB-type" evidence="3">
    <location>
        <begin position="1"/>
        <end position="88"/>
    </location>
</feature>
<protein>
    <submittedName>
        <fullName evidence="6">Winged helix-turn-helix domain-containing protein</fullName>
    </submittedName>
</protein>
<keyword evidence="4" id="KW-0175">Coiled coil</keyword>
<dbReference type="CDD" id="cd15831">
    <property type="entry name" value="BTAD"/>
    <property type="match status" value="1"/>
</dbReference>
<dbReference type="Pfam" id="PF03704">
    <property type="entry name" value="BTAD"/>
    <property type="match status" value="1"/>
</dbReference>
<evidence type="ECO:0000313" key="6">
    <source>
        <dbReference type="EMBL" id="QXJ20889.1"/>
    </source>
</evidence>
<dbReference type="Proteomes" id="UP001049518">
    <property type="component" value="Chromosome"/>
</dbReference>
<proteinExistence type="inferred from homology"/>
<dbReference type="InterPro" id="IPR027417">
    <property type="entry name" value="P-loop_NTPase"/>
</dbReference>
<keyword evidence="7" id="KW-1185">Reference proteome</keyword>
<dbReference type="InterPro" id="IPR011990">
    <property type="entry name" value="TPR-like_helical_dom_sf"/>
</dbReference>
<evidence type="ECO:0000256" key="4">
    <source>
        <dbReference type="SAM" id="Coils"/>
    </source>
</evidence>
<reference evidence="6" key="1">
    <citation type="submission" date="2020-07" db="EMBL/GenBank/DDBJ databases">
        <authorList>
            <person name="Tarantini F.S."/>
            <person name="Hong K.W."/>
            <person name="Chan K.G."/>
        </authorList>
    </citation>
    <scope>NUCLEOTIDE SEQUENCE</scope>
    <source>
        <strain evidence="6">32-07</strain>
    </source>
</reference>
<sequence length="1085" mass="115511">MRIGILGPLEVRDEAARPVEVSGPRLRALLVRLAAEAGRPVSAERLLDDLWDDDPPGGNALQALVSRLRGAAGRDLVEHGPGGYRLAVDPGEVDAVAFERAVVSARAEADPAVRAERLGYALDLWRGPALADVADADYASLTIARLAELRLSAVEDRADARLAAGLPVPPVAELEPLAIAHPLRERLRGHYMRALYAAGRQADSLEVYEETRRALAGRLGVDPSAELAAVHLAILRRDGGTAAGPVPPVAPVAPAPAASRPARTNLTAQLTSFVGREEESRRVGELLRESRLVTLTGPGGAGKTRLAGESAAAFVDELPDGVWIVPLAPVSDPGDVVHAVLAAIGVPETVRTADTRTAPARPLDRLADFVASKRMIIILDNCEHLVEAAARLVDHVLGHAAGVRVLATSREPLGITGESLCPVPSLPLPPEDETAPEQALRYGAVRLFADRAAAVRPGFTVDEETAGDVVAICRALDGAPLAIELAAARLRSLTAGQVAARLGDRFRLLAAGSRAALPRHRTLRAVVDWSWDLLDDVERTVLRRLSVFAGGATPEAAVRVCGLASPDAPASGDVIDVVAALIDKSLVMADGDPEVRYRLLETVRVYADERLEQAGEAARVRAEHAAYCTWLAERAEPELRGRDQLAWVDRLAAERDNIAAAFRYLTDSGDAATSLRLLAALVWYWLMRDLEVEAGGFATTVRRTVGDDPPPGLDEEYALCVLSAEVVGVMTSDPGPTVETLRATFDRVMALVPEKPRHPLLVIARPAGSVFSGDIEGTRRALLEVTDHAEPWVRGVARVMLGHLELNAGQVEAAAEELAVGHAIFTEVGDRFGLILGNGGRLQVALARGDTAEAIRLGEEGYEYASQGGSSEQGSSMLIQLARARAQMGDIERARQEAELAIANTERIGEFADAVAGVLLLCELALLEGDVAGARLQAERALEWCEPRRLRPDFTEVWRRTYSRFGCFAEQDGDLPAAARWHADALDRFENDLLAGNPVLAALIAGVAAFAAADGDHVRAAEFLGAAHTLVGFHNEGSYEVRRTTASATEALGEAAFAAAYARGRATTREQILAEGVALMTDRAG</sequence>
<evidence type="ECO:0000256" key="1">
    <source>
        <dbReference type="ARBA" id="ARBA00005820"/>
    </source>
</evidence>